<gene>
    <name evidence="2" type="primary">gch3</name>
    <name evidence="4" type="ORF">SAMN04487945_0385</name>
</gene>
<dbReference type="InterPro" id="IPR029787">
    <property type="entry name" value="Nucleotide_cyclase"/>
</dbReference>
<dbReference type="Proteomes" id="UP000198518">
    <property type="component" value="Unassembled WGS sequence"/>
</dbReference>
<keyword evidence="5" id="KW-1185">Reference proteome</keyword>
<sequence length="258" mass="27977">MSGIVTNTQVTLVQLDNYGPWTVTPSPRREVDLQTLQSRLYADLSQAIGMRDGYTFFTRFDNMVAVTNGLDLEDHARIQESIRNRYPVTVSLSIGTGATPADALVEATAAIQDEGSAQDADRSELLLGQPVPESERSDDDVQIAHFDVVDATGKYTDELDAFSSFIHIEQGYAELMKHMHVAHDSLSFFVGGDNIIAVCPGLSEDDYAEAVEHVRETAGVDLRVGVGTGASPHDAGMGAKHALELAREDETDVEGDLH</sequence>
<evidence type="ECO:0000313" key="4">
    <source>
        <dbReference type="EMBL" id="SEV92431.1"/>
    </source>
</evidence>
<accession>A0A1I0MWL3</accession>
<keyword evidence="2" id="KW-0342">GTP-binding</keyword>
<evidence type="ECO:0000313" key="5">
    <source>
        <dbReference type="Proteomes" id="UP000198518"/>
    </source>
</evidence>
<dbReference type="HAMAP" id="MF_00608">
    <property type="entry name" value="GTP_cyclohydro_3"/>
    <property type="match status" value="1"/>
</dbReference>
<organism evidence="4 5">
    <name type="scientific">Halobacterium jilantaiense</name>
    <dbReference type="NCBI Taxonomy" id="355548"/>
    <lineage>
        <taxon>Archaea</taxon>
        <taxon>Methanobacteriati</taxon>
        <taxon>Methanobacteriota</taxon>
        <taxon>Stenosarchaea group</taxon>
        <taxon>Halobacteria</taxon>
        <taxon>Halobacteriales</taxon>
        <taxon>Halobacteriaceae</taxon>
        <taxon>Halobacterium</taxon>
    </lineage>
</organism>
<evidence type="ECO:0000256" key="3">
    <source>
        <dbReference type="PIRNR" id="PIRNR009265"/>
    </source>
</evidence>
<comment type="function">
    <text evidence="2 3">Catalyzes the formation of 2-amino-5-formylamino-6-ribofuranosylamino-4(3H)-pyrimidinone ribonucleotide monophosphate and inorganic phosphate from GTP. Also has an independent pyrophosphate phosphohydrolase activity.</text>
</comment>
<proteinExistence type="inferred from homology"/>
<comment type="similarity">
    <text evidence="2 3">Belongs to the archaeal-type GTP cyclohydrolase family.</text>
</comment>
<reference evidence="4 5" key="1">
    <citation type="submission" date="2016-10" db="EMBL/GenBank/DDBJ databases">
        <authorList>
            <person name="de Groot N.N."/>
        </authorList>
    </citation>
    <scope>NUCLEOTIDE SEQUENCE [LARGE SCALE GENOMIC DNA]</scope>
    <source>
        <strain evidence="4 5">CGMCC 1.5337</strain>
    </source>
</reference>
<protein>
    <recommendedName>
        <fullName evidence="2 3">GTP cyclohydrolase III</fullName>
        <ecNumber evidence="2 3">3.5.4.29</ecNumber>
    </recommendedName>
</protein>
<keyword evidence="1 2" id="KW-0378">Hydrolase</keyword>
<keyword evidence="2" id="KW-0547">Nucleotide-binding</keyword>
<dbReference type="PIRSF" id="PIRSF009265">
    <property type="entry name" value="GTP_cyclohydro_3"/>
    <property type="match status" value="1"/>
</dbReference>
<dbReference type="EC" id="3.5.4.29" evidence="2 3"/>
<dbReference type="Gene3D" id="3.30.70.270">
    <property type="match status" value="1"/>
</dbReference>
<dbReference type="AlphaFoldDB" id="A0A1I0MWL3"/>
<dbReference type="InterPro" id="IPR007839">
    <property type="entry name" value="GTP_CycHdrlase_3"/>
</dbReference>
<dbReference type="PANTHER" id="PTHR42202:SF1">
    <property type="entry name" value="GTP CYCLOHYDROLASE III"/>
    <property type="match status" value="1"/>
</dbReference>
<evidence type="ECO:0000256" key="2">
    <source>
        <dbReference type="HAMAP-Rule" id="MF_00608"/>
    </source>
</evidence>
<dbReference type="PANTHER" id="PTHR42202">
    <property type="entry name" value="GTP CYCLOHYDROLASE III"/>
    <property type="match status" value="1"/>
</dbReference>
<dbReference type="InterPro" id="IPR043128">
    <property type="entry name" value="Rev_trsase/Diguanyl_cyclase"/>
</dbReference>
<name>A0A1I0MWL3_9EURY</name>
<dbReference type="Pfam" id="PF05165">
    <property type="entry name" value="GCH_III"/>
    <property type="match status" value="1"/>
</dbReference>
<dbReference type="Gene3D" id="3.30.70.1230">
    <property type="entry name" value="Nucleotide cyclase"/>
    <property type="match status" value="1"/>
</dbReference>
<comment type="catalytic activity">
    <reaction evidence="2 3">
        <text>GTP + 3 H2O = 2-amino-5-formylamino-6-(5-phospho-D-ribosylamino)pyrimidin-4(3H)-one + 2 phosphate + 2 H(+)</text>
        <dbReference type="Rhea" id="RHEA:22468"/>
        <dbReference type="ChEBI" id="CHEBI:15377"/>
        <dbReference type="ChEBI" id="CHEBI:15378"/>
        <dbReference type="ChEBI" id="CHEBI:37565"/>
        <dbReference type="ChEBI" id="CHEBI:43474"/>
        <dbReference type="ChEBI" id="CHEBI:57258"/>
        <dbReference type="EC" id="3.5.4.29"/>
    </reaction>
</comment>
<dbReference type="STRING" id="355548.SAMN04487945_0385"/>
<dbReference type="GO" id="GO:0005525">
    <property type="term" value="F:GTP binding"/>
    <property type="evidence" value="ECO:0007669"/>
    <property type="project" value="UniProtKB-KW"/>
</dbReference>
<dbReference type="EMBL" id="FOJA01000001">
    <property type="protein sequence ID" value="SEV92431.1"/>
    <property type="molecule type" value="Genomic_DNA"/>
</dbReference>
<dbReference type="NCBIfam" id="NF002587">
    <property type="entry name" value="PRK02240.1"/>
    <property type="match status" value="1"/>
</dbReference>
<evidence type="ECO:0000256" key="1">
    <source>
        <dbReference type="ARBA" id="ARBA00022801"/>
    </source>
</evidence>
<dbReference type="GO" id="GO:0043740">
    <property type="term" value="F:GTP cyclohydrolase IIa activity"/>
    <property type="evidence" value="ECO:0007669"/>
    <property type="project" value="UniProtKB-UniRule"/>
</dbReference>